<dbReference type="OrthoDB" id="8062037at2759"/>
<dbReference type="ExpressionAtlas" id="A0A654EQW0">
    <property type="expression patterns" value="baseline and differential"/>
</dbReference>
<feature type="domain" description="RING-type" evidence="2">
    <location>
        <begin position="123"/>
        <end position="165"/>
    </location>
</feature>
<dbReference type="SMART" id="SM00184">
    <property type="entry name" value="RING"/>
    <property type="match status" value="1"/>
</dbReference>
<evidence type="ECO:0000313" key="6">
    <source>
        <dbReference type="Proteomes" id="UP000434276"/>
    </source>
</evidence>
<dbReference type="SUPFAM" id="SSF57850">
    <property type="entry name" value="RING/U-box"/>
    <property type="match status" value="1"/>
</dbReference>
<keyword evidence="1" id="KW-0863">Zinc-finger</keyword>
<reference evidence="4 5" key="1">
    <citation type="submission" date="2019-11" db="EMBL/GenBank/DDBJ databases">
        <authorList>
            <person name="Jiao W.-B."/>
            <person name="Schneeberger K."/>
        </authorList>
    </citation>
    <scope>NUCLEOTIDE SEQUENCE [LARGE SCALE GENOMIC DNA]</scope>
    <source>
        <strain evidence="5">cv. An-1</strain>
        <strain evidence="6">cv. C24</strain>
    </source>
</reference>
<dbReference type="Pfam" id="PF13639">
    <property type="entry name" value="zf-RING_2"/>
    <property type="match status" value="1"/>
</dbReference>
<gene>
    <name evidence="4" type="ORF">AN1_LOCUS7160</name>
    <name evidence="3" type="ORF">C24_LOCUS7043</name>
</gene>
<dbReference type="PROSITE" id="PS50089">
    <property type="entry name" value="ZF_RING_2"/>
    <property type="match status" value="1"/>
</dbReference>
<dbReference type="Gene3D" id="3.30.40.10">
    <property type="entry name" value="Zinc/RING finger domain, C3HC4 (zinc finger)"/>
    <property type="match status" value="1"/>
</dbReference>
<dbReference type="AlphaFoldDB" id="A0A654EQW0"/>
<protein>
    <recommendedName>
        <fullName evidence="2">RING-type domain-containing protein</fullName>
    </recommendedName>
</protein>
<dbReference type="Proteomes" id="UP000434276">
    <property type="component" value="Unassembled WGS sequence"/>
</dbReference>
<evidence type="ECO:0000313" key="3">
    <source>
        <dbReference type="EMBL" id="CAA0352703.1"/>
    </source>
</evidence>
<organism evidence="4 5">
    <name type="scientific">Arabidopsis thaliana</name>
    <name type="common">Mouse-ear cress</name>
    <dbReference type="NCBI Taxonomy" id="3702"/>
    <lineage>
        <taxon>Eukaryota</taxon>
        <taxon>Viridiplantae</taxon>
        <taxon>Streptophyta</taxon>
        <taxon>Embryophyta</taxon>
        <taxon>Tracheophyta</taxon>
        <taxon>Spermatophyta</taxon>
        <taxon>Magnoliopsida</taxon>
        <taxon>eudicotyledons</taxon>
        <taxon>Gunneridae</taxon>
        <taxon>Pentapetalae</taxon>
        <taxon>rosids</taxon>
        <taxon>malvids</taxon>
        <taxon>Brassicales</taxon>
        <taxon>Brassicaceae</taxon>
        <taxon>Camelineae</taxon>
        <taxon>Arabidopsis</taxon>
    </lineage>
</organism>
<accession>A0A5S9WWB9</accession>
<dbReference type="EMBL" id="CACRSJ010000105">
    <property type="protein sequence ID" value="VYS51693.1"/>
    <property type="molecule type" value="Genomic_DNA"/>
</dbReference>
<evidence type="ECO:0000259" key="2">
    <source>
        <dbReference type="PROSITE" id="PS50089"/>
    </source>
</evidence>
<dbReference type="Proteomes" id="UP000426265">
    <property type="component" value="Unassembled WGS sequence"/>
</dbReference>
<proteinExistence type="predicted"/>
<accession>A0A654EQW0</accession>
<evidence type="ECO:0000313" key="5">
    <source>
        <dbReference type="Proteomes" id="UP000426265"/>
    </source>
</evidence>
<dbReference type="InterPro" id="IPR001841">
    <property type="entry name" value="Znf_RING"/>
</dbReference>
<evidence type="ECO:0000256" key="1">
    <source>
        <dbReference type="PROSITE-ProRule" id="PRU00175"/>
    </source>
</evidence>
<evidence type="ECO:0000313" key="4">
    <source>
        <dbReference type="EMBL" id="VYS51693.1"/>
    </source>
</evidence>
<dbReference type="CDD" id="cd23123">
    <property type="entry name" value="RING-H2_RHA2B"/>
    <property type="match status" value="1"/>
</dbReference>
<keyword evidence="1" id="KW-0862">Zinc</keyword>
<dbReference type="PANTHER" id="PTHR47662:SF1">
    <property type="entry name" value="RING-TYPE DOMAIN-CONTAINING PROTEIN"/>
    <property type="match status" value="1"/>
</dbReference>
<dbReference type="EMBL" id="CACSHJ010000088">
    <property type="protein sequence ID" value="CAA0352703.1"/>
    <property type="molecule type" value="Genomic_DNA"/>
</dbReference>
<name>A0A654EQW0_ARATH</name>
<keyword evidence="1" id="KW-0479">Metal-binding</keyword>
<dbReference type="InterPro" id="IPR013083">
    <property type="entry name" value="Znf_RING/FYVE/PHD"/>
</dbReference>
<dbReference type="PANTHER" id="PTHR47662">
    <property type="entry name" value="RING-TYPE DOMAIN-CONTAINING PROTEIN"/>
    <property type="match status" value="1"/>
</dbReference>
<dbReference type="GO" id="GO:0008270">
    <property type="term" value="F:zinc ion binding"/>
    <property type="evidence" value="ECO:0007669"/>
    <property type="project" value="UniProtKB-KW"/>
</dbReference>
<sequence length="196" mass="21932">MGPTTRGLCHFFFFSIHIKKKKEMRCKVVYAARTTTRTKETKTISKTISMGLQGQLSDVSSDSIPLMLLALLATFFRHVRSLLLFPSSAPVVVVTSNLSVLADQLNLNRLFSYRYSDNAASDCIVCLSKLKTGEEVRKLDCRHVFHKQCLEGWLQHLNFNCPLCRSPLLPHHHQGHGSDASISAFPLRSTSTASSH</sequence>